<reference evidence="7" key="2">
    <citation type="submission" date="2013-12" db="EMBL/GenBank/DDBJ databases">
        <authorList>
            <person name="Yu Y."/>
            <person name="Lee S."/>
            <person name="de Baynast K."/>
            <person name="Wissotski M."/>
            <person name="Liu L."/>
            <person name="Talag J."/>
            <person name="Goicoechea J."/>
            <person name="Angelova A."/>
            <person name="Jetty R."/>
            <person name="Kudrna D."/>
            <person name="Golser W."/>
            <person name="Rivera L."/>
            <person name="Zhang J."/>
            <person name="Wing R."/>
        </authorList>
    </citation>
    <scope>NUCLEOTIDE SEQUENCE</scope>
</reference>
<dbReference type="AlphaFoldDB" id="A0A0D9WYD0"/>
<reference evidence="6 7" key="1">
    <citation type="submission" date="2012-08" db="EMBL/GenBank/DDBJ databases">
        <title>Oryza genome evolution.</title>
        <authorList>
            <person name="Wing R.A."/>
        </authorList>
    </citation>
    <scope>NUCLEOTIDE SEQUENCE</scope>
</reference>
<proteinExistence type="predicted"/>
<dbReference type="InterPro" id="IPR024512">
    <property type="entry name" value="Ser_palmitoyltrfase_ssu-like"/>
</dbReference>
<dbReference type="EnsemblPlants" id="LPERR07G10700.1">
    <property type="protein sequence ID" value="LPERR07G10700.1"/>
    <property type="gene ID" value="LPERR07G10700"/>
</dbReference>
<dbReference type="PANTHER" id="PTHR33727:SF5">
    <property type="entry name" value="PROTEIN, PUTATIVE (DUF3317)-RELATED"/>
    <property type="match status" value="1"/>
</dbReference>
<protein>
    <submittedName>
        <fullName evidence="6">Uncharacterized protein</fullName>
    </submittedName>
</protein>
<evidence type="ECO:0000256" key="3">
    <source>
        <dbReference type="ARBA" id="ARBA00022824"/>
    </source>
</evidence>
<organism evidence="6 7">
    <name type="scientific">Leersia perrieri</name>
    <dbReference type="NCBI Taxonomy" id="77586"/>
    <lineage>
        <taxon>Eukaryota</taxon>
        <taxon>Viridiplantae</taxon>
        <taxon>Streptophyta</taxon>
        <taxon>Embryophyta</taxon>
        <taxon>Tracheophyta</taxon>
        <taxon>Spermatophyta</taxon>
        <taxon>Magnoliopsida</taxon>
        <taxon>Liliopsida</taxon>
        <taxon>Poales</taxon>
        <taxon>Poaceae</taxon>
        <taxon>BOP clade</taxon>
        <taxon>Oryzoideae</taxon>
        <taxon>Oryzeae</taxon>
        <taxon>Oryzinae</taxon>
        <taxon>Leersia</taxon>
    </lineage>
</organism>
<evidence type="ECO:0000256" key="2">
    <source>
        <dbReference type="ARBA" id="ARBA00022692"/>
    </source>
</evidence>
<dbReference type="GO" id="GO:0005789">
    <property type="term" value="C:endoplasmic reticulum membrane"/>
    <property type="evidence" value="ECO:0007669"/>
    <property type="project" value="UniProtKB-SubCell"/>
</dbReference>
<keyword evidence="4" id="KW-1133">Transmembrane helix</keyword>
<sequence length="119" mass="13529">MAGKIKQQLVGGSCENIKVGDDDEEEEMSWIGKKLLLYNVTIGLYAMDWWERYLFSILIKQQLGGGNCENTKKVRDNVDEEMSWIGRKLFLYNITIGLHLKINRMQLPGSGNNSMVGLS</sequence>
<evidence type="ECO:0000313" key="7">
    <source>
        <dbReference type="Proteomes" id="UP000032180"/>
    </source>
</evidence>
<name>A0A0D9WYD0_9ORYZ</name>
<keyword evidence="7" id="KW-1185">Reference proteome</keyword>
<evidence type="ECO:0000256" key="1">
    <source>
        <dbReference type="ARBA" id="ARBA00004477"/>
    </source>
</evidence>
<comment type="subcellular location">
    <subcellularLocation>
        <location evidence="1">Endoplasmic reticulum membrane</location>
        <topology evidence="1">Multi-pass membrane protein</topology>
    </subcellularLocation>
</comment>
<evidence type="ECO:0000256" key="5">
    <source>
        <dbReference type="ARBA" id="ARBA00023136"/>
    </source>
</evidence>
<keyword evidence="3" id="KW-0256">Endoplasmic reticulum</keyword>
<dbReference type="PANTHER" id="PTHR33727">
    <property type="entry name" value="OS07G0446900 PROTEIN"/>
    <property type="match status" value="1"/>
</dbReference>
<keyword evidence="5" id="KW-0472">Membrane</keyword>
<dbReference type="Proteomes" id="UP000032180">
    <property type="component" value="Chromosome 7"/>
</dbReference>
<accession>A0A0D9WYD0</accession>
<dbReference type="Gramene" id="LPERR07G10700.1">
    <property type="protein sequence ID" value="LPERR07G10700.1"/>
    <property type="gene ID" value="LPERR07G10700"/>
</dbReference>
<evidence type="ECO:0000313" key="6">
    <source>
        <dbReference type="EnsemblPlants" id="LPERR07G10700.1"/>
    </source>
</evidence>
<reference evidence="6" key="3">
    <citation type="submission" date="2015-04" db="UniProtKB">
        <authorList>
            <consortium name="EnsemblPlants"/>
        </authorList>
    </citation>
    <scope>IDENTIFICATION</scope>
</reference>
<evidence type="ECO:0000256" key="4">
    <source>
        <dbReference type="ARBA" id="ARBA00022989"/>
    </source>
</evidence>
<keyword evidence="2" id="KW-0812">Transmembrane</keyword>
<dbReference type="Pfam" id="PF11779">
    <property type="entry name" value="SPT_ssu-like"/>
    <property type="match status" value="1"/>
</dbReference>
<dbReference type="HOGENOM" id="CLU_2064880_0_0_1"/>